<evidence type="ECO:0000256" key="2">
    <source>
        <dbReference type="SAM" id="Phobius"/>
    </source>
</evidence>
<feature type="region of interest" description="Disordered" evidence="1">
    <location>
        <begin position="76"/>
        <end position="97"/>
    </location>
</feature>
<organism evidence="3 4">
    <name type="scientific">Drechslerella stenobrocha 248</name>
    <dbReference type="NCBI Taxonomy" id="1043628"/>
    <lineage>
        <taxon>Eukaryota</taxon>
        <taxon>Fungi</taxon>
        <taxon>Dikarya</taxon>
        <taxon>Ascomycota</taxon>
        <taxon>Pezizomycotina</taxon>
        <taxon>Orbiliomycetes</taxon>
        <taxon>Orbiliales</taxon>
        <taxon>Orbiliaceae</taxon>
        <taxon>Drechslerella</taxon>
    </lineage>
</organism>
<proteinExistence type="predicted"/>
<evidence type="ECO:0000256" key="1">
    <source>
        <dbReference type="SAM" id="MobiDB-lite"/>
    </source>
</evidence>
<dbReference type="EMBL" id="KI966459">
    <property type="protein sequence ID" value="EWC43497.1"/>
    <property type="molecule type" value="Genomic_DNA"/>
</dbReference>
<keyword evidence="2" id="KW-1133">Transmembrane helix</keyword>
<dbReference type="HOGENOM" id="CLU_1094265_0_0_1"/>
<evidence type="ECO:0000313" key="3">
    <source>
        <dbReference type="EMBL" id="EWC43497.1"/>
    </source>
</evidence>
<dbReference type="AlphaFoldDB" id="W7HTW9"/>
<name>W7HTW9_9PEZI</name>
<evidence type="ECO:0000313" key="4">
    <source>
        <dbReference type="Proteomes" id="UP000024837"/>
    </source>
</evidence>
<reference evidence="3 4" key="1">
    <citation type="submission" date="2013-05" db="EMBL/GenBank/DDBJ databases">
        <title>Drechslerella stenobrocha genome reveals carnivorous origination and mechanical trapping mechanism of predatory fungi.</title>
        <authorList>
            <person name="Liu X."/>
            <person name="Zhang W."/>
            <person name="Liu K."/>
        </authorList>
    </citation>
    <scope>NUCLEOTIDE SEQUENCE [LARGE SCALE GENOMIC DNA]</scope>
    <source>
        <strain evidence="3 4">248</strain>
    </source>
</reference>
<feature type="transmembrane region" description="Helical" evidence="2">
    <location>
        <begin position="6"/>
        <end position="29"/>
    </location>
</feature>
<keyword evidence="2" id="KW-0812">Transmembrane</keyword>
<gene>
    <name evidence="3" type="ORF">DRE_07497</name>
</gene>
<accession>W7HTW9</accession>
<feature type="compositionally biased region" description="Polar residues" evidence="1">
    <location>
        <begin position="80"/>
        <end position="90"/>
    </location>
</feature>
<keyword evidence="4" id="KW-1185">Reference proteome</keyword>
<dbReference type="Proteomes" id="UP000024837">
    <property type="component" value="Unassembled WGS sequence"/>
</dbReference>
<sequence>MLGRNDTVVLIVILLLFFFILVAWFAFWARQNATVWFSRKTQLHRPALSLSPASPSIPPRLPPALLRNAVSTATTTTTTINPRHSTSQPATSPPPPPIHTRALARAPPTMALRSLVRFLLLTPIQVTIFLLISLPLAFLAATTTFFSVIFLSSRLLLVYVDLILNVLFTPAPASAPTPVATHAHSLGGVLRARVSPPLYIPRSPPRGGGASGASAPAVAVAPAMRRTALQIRTLRHRRQISAGSGWRMAGTRCR</sequence>
<feature type="transmembrane region" description="Helical" evidence="2">
    <location>
        <begin position="115"/>
        <end position="139"/>
    </location>
</feature>
<protein>
    <submittedName>
        <fullName evidence="3">Uncharacterized protein</fullName>
    </submittedName>
</protein>
<dbReference type="OrthoDB" id="5411947at2759"/>
<keyword evidence="2" id="KW-0472">Membrane</keyword>